<feature type="binding site" evidence="10 14">
    <location>
        <position position="65"/>
    </location>
    <ligand>
        <name>substrate</name>
    </ligand>
</feature>
<proteinExistence type="inferred from homology"/>
<evidence type="ECO:0000256" key="7">
    <source>
        <dbReference type="ARBA" id="ARBA00013188"/>
    </source>
</evidence>
<keyword evidence="13" id="KW-0170">Cobalt</keyword>
<evidence type="ECO:0000256" key="6">
    <source>
        <dbReference type="ARBA" id="ARBA00009541"/>
    </source>
</evidence>
<dbReference type="InterPro" id="IPR013785">
    <property type="entry name" value="Aldolase_TIM"/>
</dbReference>
<evidence type="ECO:0000256" key="3">
    <source>
        <dbReference type="ARBA" id="ARBA00001941"/>
    </source>
</evidence>
<keyword evidence="10 11" id="KW-0119">Carbohydrate metabolism</keyword>
<dbReference type="STRING" id="1461582.BN1048_00489"/>
<dbReference type="eggNOG" id="COG0036">
    <property type="taxonomic scope" value="Bacteria"/>
</dbReference>
<comment type="cofactor">
    <cofactor evidence="3">
        <name>Co(2+)</name>
        <dbReference type="ChEBI" id="CHEBI:48828"/>
    </cofactor>
</comment>
<evidence type="ECO:0000256" key="4">
    <source>
        <dbReference type="ARBA" id="ARBA00001947"/>
    </source>
</evidence>
<feature type="binding site" evidence="10 13">
    <location>
        <position position="174"/>
    </location>
    <ligand>
        <name>a divalent metal cation</name>
        <dbReference type="ChEBI" id="CHEBI:60240"/>
    </ligand>
</feature>
<keyword evidence="8 10" id="KW-0479">Metal-binding</keyword>
<evidence type="ECO:0000256" key="1">
    <source>
        <dbReference type="ARBA" id="ARBA00001782"/>
    </source>
</evidence>
<keyword evidence="9 10" id="KW-0413">Isomerase</keyword>
<dbReference type="CDD" id="cd00429">
    <property type="entry name" value="RPE"/>
    <property type="match status" value="1"/>
</dbReference>
<evidence type="ECO:0000256" key="12">
    <source>
        <dbReference type="PIRSR" id="PIRSR001461-1"/>
    </source>
</evidence>
<dbReference type="AlphaFoldDB" id="A0A078M285"/>
<organism evidence="15 16">
    <name type="scientific">Jeotgalicoccus saudimassiliensis</name>
    <dbReference type="NCBI Taxonomy" id="1461582"/>
    <lineage>
        <taxon>Bacteria</taxon>
        <taxon>Bacillati</taxon>
        <taxon>Bacillota</taxon>
        <taxon>Bacilli</taxon>
        <taxon>Bacillales</taxon>
        <taxon>Staphylococcaceae</taxon>
        <taxon>Jeotgalicoccus</taxon>
    </lineage>
</organism>
<evidence type="ECO:0000313" key="16">
    <source>
        <dbReference type="Proteomes" id="UP000044136"/>
    </source>
</evidence>
<dbReference type="InterPro" id="IPR011060">
    <property type="entry name" value="RibuloseP-bd_barrel"/>
</dbReference>
<evidence type="ECO:0000256" key="8">
    <source>
        <dbReference type="ARBA" id="ARBA00022723"/>
    </source>
</evidence>
<comment type="catalytic activity">
    <reaction evidence="1 10 11">
        <text>D-ribulose 5-phosphate = D-xylulose 5-phosphate</text>
        <dbReference type="Rhea" id="RHEA:13677"/>
        <dbReference type="ChEBI" id="CHEBI:57737"/>
        <dbReference type="ChEBI" id="CHEBI:58121"/>
        <dbReference type="EC" id="5.1.3.1"/>
    </reaction>
</comment>
<feature type="binding site" evidence="10 14">
    <location>
        <begin position="141"/>
        <end position="144"/>
    </location>
    <ligand>
        <name>substrate</name>
    </ligand>
</feature>
<dbReference type="Gene3D" id="3.20.20.70">
    <property type="entry name" value="Aldolase class I"/>
    <property type="match status" value="1"/>
</dbReference>
<comment type="pathway">
    <text evidence="10">Carbohydrate degradation.</text>
</comment>
<evidence type="ECO:0000313" key="15">
    <source>
        <dbReference type="EMBL" id="CDZ99477.1"/>
    </source>
</evidence>
<comment type="cofactor">
    <cofactor evidence="5">
        <name>Fe(2+)</name>
        <dbReference type="ChEBI" id="CHEBI:29033"/>
    </cofactor>
</comment>
<dbReference type="FunFam" id="3.20.20.70:FF:000004">
    <property type="entry name" value="Ribulose-phosphate 3-epimerase"/>
    <property type="match status" value="1"/>
</dbReference>
<feature type="active site" description="Proton donor" evidence="10 12">
    <location>
        <position position="174"/>
    </location>
</feature>
<dbReference type="InterPro" id="IPR026019">
    <property type="entry name" value="Ribul_P_3_epim"/>
</dbReference>
<feature type="binding site" evidence="14">
    <location>
        <position position="176"/>
    </location>
    <ligand>
        <name>substrate</name>
    </ligand>
</feature>
<dbReference type="GO" id="GO:0019323">
    <property type="term" value="P:pentose catabolic process"/>
    <property type="evidence" value="ECO:0007669"/>
    <property type="project" value="UniProtKB-UniRule"/>
</dbReference>
<reference evidence="15 16" key="1">
    <citation type="submission" date="2014-07" db="EMBL/GenBank/DDBJ databases">
        <authorList>
            <person name="Urmite Genomes Urmite Genomes"/>
        </authorList>
    </citation>
    <scope>NUCLEOTIDE SEQUENCE [LARGE SCALE GENOMIC DNA]</scope>
    <source>
        <strain evidence="15 16">13MG44_air</strain>
    </source>
</reference>
<dbReference type="NCBIfam" id="TIGR01163">
    <property type="entry name" value="rpe"/>
    <property type="match status" value="1"/>
</dbReference>
<dbReference type="SUPFAM" id="SSF51366">
    <property type="entry name" value="Ribulose-phoshate binding barrel"/>
    <property type="match status" value="1"/>
</dbReference>
<dbReference type="GO" id="GO:0004750">
    <property type="term" value="F:D-ribulose-phosphate 3-epimerase activity"/>
    <property type="evidence" value="ECO:0007669"/>
    <property type="project" value="UniProtKB-UniRule"/>
</dbReference>
<comment type="cofactor">
    <cofactor evidence="10 13">
        <name>a divalent metal cation</name>
        <dbReference type="ChEBI" id="CHEBI:60240"/>
    </cofactor>
    <text evidence="10 13">Binds 1 divalent metal cation per subunit.</text>
</comment>
<dbReference type="EMBL" id="CCSE01000001">
    <property type="protein sequence ID" value="CDZ99477.1"/>
    <property type="molecule type" value="Genomic_DNA"/>
</dbReference>
<feature type="binding site" evidence="10 13">
    <location>
        <position position="34"/>
    </location>
    <ligand>
        <name>a divalent metal cation</name>
        <dbReference type="ChEBI" id="CHEBI:60240"/>
    </ligand>
</feature>
<dbReference type="PANTHER" id="PTHR11749">
    <property type="entry name" value="RIBULOSE-5-PHOSPHATE-3-EPIMERASE"/>
    <property type="match status" value="1"/>
</dbReference>
<dbReference type="HAMAP" id="MF_02227">
    <property type="entry name" value="RPE"/>
    <property type="match status" value="1"/>
</dbReference>
<keyword evidence="13" id="KW-0862">Zinc</keyword>
<name>A0A078M285_9STAP</name>
<sequence>MVKILPSLLAGDFSKLGADIKAMEAAGADIFHLDIMDGQFVPNISYGIPVCEAIAKEATIPLDVHLMTYDPTQFVDDFKNMGVDMLSFHIEATPHAHRAVQLIKSKGMKAGIALNPQTPVEAVRHLLGDVDFVLIMTVNPGFGGQGFIDSCVEKLDELVELRKNMDNKFDIEVDGGINGETAEIVKTHGANLLVSGSYLFKADDKAAVISALKG</sequence>
<keyword evidence="16" id="KW-1185">Reference proteome</keyword>
<evidence type="ECO:0000256" key="14">
    <source>
        <dbReference type="PIRSR" id="PIRSR001461-3"/>
    </source>
</evidence>
<feature type="binding site" evidence="10">
    <location>
        <begin position="174"/>
        <end position="176"/>
    </location>
    <ligand>
        <name>substrate</name>
    </ligand>
</feature>
<comment type="cofactor">
    <cofactor evidence="2">
        <name>Mn(2+)</name>
        <dbReference type="ChEBI" id="CHEBI:29035"/>
    </cofactor>
</comment>
<evidence type="ECO:0000256" key="2">
    <source>
        <dbReference type="ARBA" id="ARBA00001936"/>
    </source>
</evidence>
<dbReference type="NCBIfam" id="NF004076">
    <property type="entry name" value="PRK05581.1-4"/>
    <property type="match status" value="1"/>
</dbReference>
<feature type="binding site" evidence="10 14">
    <location>
        <position position="7"/>
    </location>
    <ligand>
        <name>substrate</name>
    </ligand>
</feature>
<dbReference type="Proteomes" id="UP000044136">
    <property type="component" value="Unassembled WGS sequence"/>
</dbReference>
<feature type="active site" description="Proton acceptor" evidence="10 12">
    <location>
        <position position="34"/>
    </location>
</feature>
<feature type="binding site" evidence="10 13">
    <location>
        <position position="32"/>
    </location>
    <ligand>
        <name>a divalent metal cation</name>
        <dbReference type="ChEBI" id="CHEBI:60240"/>
    </ligand>
</feature>
<dbReference type="GO" id="GO:0006098">
    <property type="term" value="P:pentose-phosphate shunt"/>
    <property type="evidence" value="ECO:0007669"/>
    <property type="project" value="UniProtKB-UniRule"/>
</dbReference>
<dbReference type="RefSeq" id="WP_035808059.1">
    <property type="nucleotide sequence ID" value="NZ_CCSE01000001.1"/>
</dbReference>
<dbReference type="PIRSF" id="PIRSF001461">
    <property type="entry name" value="RPE"/>
    <property type="match status" value="1"/>
</dbReference>
<comment type="cofactor">
    <cofactor evidence="4">
        <name>Zn(2+)</name>
        <dbReference type="ChEBI" id="CHEBI:29105"/>
    </cofactor>
</comment>
<dbReference type="GO" id="GO:0005737">
    <property type="term" value="C:cytoplasm"/>
    <property type="evidence" value="ECO:0007669"/>
    <property type="project" value="UniProtKB-ARBA"/>
</dbReference>
<feature type="binding site" evidence="10 14">
    <location>
        <begin position="196"/>
        <end position="197"/>
    </location>
    <ligand>
        <name>substrate</name>
    </ligand>
</feature>
<protein>
    <recommendedName>
        <fullName evidence="7 10">Ribulose-phosphate 3-epimerase</fullName>
        <ecNumber evidence="7 10">5.1.3.1</ecNumber>
    </recommendedName>
</protein>
<dbReference type="OrthoDB" id="1645589at2"/>
<dbReference type="InterPro" id="IPR000056">
    <property type="entry name" value="Ribul_P_3_epim-like"/>
</dbReference>
<accession>A0A078M285</accession>
<dbReference type="EC" id="5.1.3.1" evidence="7 10"/>
<dbReference type="PROSITE" id="PS01086">
    <property type="entry name" value="RIBUL_P_3_EPIMER_2"/>
    <property type="match status" value="1"/>
</dbReference>
<dbReference type="GO" id="GO:0046872">
    <property type="term" value="F:metal ion binding"/>
    <property type="evidence" value="ECO:0007669"/>
    <property type="project" value="UniProtKB-UniRule"/>
</dbReference>
<evidence type="ECO:0000256" key="13">
    <source>
        <dbReference type="PIRSR" id="PIRSR001461-2"/>
    </source>
</evidence>
<evidence type="ECO:0000256" key="5">
    <source>
        <dbReference type="ARBA" id="ARBA00001954"/>
    </source>
</evidence>
<dbReference type="Pfam" id="PF00834">
    <property type="entry name" value="Ribul_P_3_epim"/>
    <property type="match status" value="1"/>
</dbReference>
<evidence type="ECO:0000256" key="10">
    <source>
        <dbReference type="HAMAP-Rule" id="MF_02227"/>
    </source>
</evidence>
<feature type="binding site" evidence="10 13">
    <location>
        <position position="65"/>
    </location>
    <ligand>
        <name>a divalent metal cation</name>
        <dbReference type="ChEBI" id="CHEBI:60240"/>
    </ligand>
</feature>
<comment type="similarity">
    <text evidence="6 10 11">Belongs to the ribulose-phosphate 3-epimerase family.</text>
</comment>
<dbReference type="HOGENOM" id="CLU_054856_2_1_9"/>
<gene>
    <name evidence="10 15" type="primary">rpe</name>
    <name evidence="15" type="ORF">BN1048_00489</name>
</gene>
<evidence type="ECO:0000256" key="11">
    <source>
        <dbReference type="PIRNR" id="PIRNR001461"/>
    </source>
</evidence>
<comment type="function">
    <text evidence="10">Catalyzes the reversible epimerization of D-ribulose 5-phosphate to D-xylulose 5-phosphate.</text>
</comment>
<keyword evidence="13" id="KW-0464">Manganese</keyword>
<evidence type="ECO:0000256" key="9">
    <source>
        <dbReference type="ARBA" id="ARBA00023235"/>
    </source>
</evidence>
<dbReference type="PROSITE" id="PS01085">
    <property type="entry name" value="RIBUL_P_3_EPIMER_1"/>
    <property type="match status" value="1"/>
</dbReference>